<evidence type="ECO:0000313" key="1">
    <source>
        <dbReference type="EMBL" id="ARE67563.1"/>
    </source>
</evidence>
<dbReference type="EMBL" id="KX857215">
    <property type="protein sequence ID" value="ARE67563.1"/>
    <property type="molecule type" value="Genomic_DNA"/>
</dbReference>
<dbReference type="Proteomes" id="UP000319767">
    <property type="component" value="Segment"/>
</dbReference>
<accession>A0A1V0QGT4</accession>
<gene>
    <name evidence="1" type="primary">SWPV2-307</name>
</gene>
<protein>
    <submittedName>
        <fullName evidence="1">SWPV2-ORF307</fullName>
    </submittedName>
</protein>
<organism evidence="1">
    <name type="scientific">Shearwaterpox virus</name>
    <dbReference type="NCBI Taxonomy" id="1974596"/>
    <lineage>
        <taxon>Viruses</taxon>
        <taxon>Varidnaviria</taxon>
        <taxon>Bamfordvirae</taxon>
        <taxon>Nucleocytoviricota</taxon>
        <taxon>Pokkesviricetes</taxon>
        <taxon>Chitovirales</taxon>
        <taxon>Poxviridae</taxon>
        <taxon>Chordopoxvirinae</taxon>
        <taxon>Avipoxvirus</taxon>
        <taxon>Avipoxvirus canarypox</taxon>
        <taxon>Canarypox virus</taxon>
    </lineage>
</organism>
<proteinExistence type="predicted"/>
<sequence>MVMEFNVFPIGEELGKSVLASASNPLNSENDHTGGGSFIAKVIRNVGFCRPRYLLASAGDTVKIYFLEGKGGLIYSVSRVGSSNDEDNSEYLHEGHCVEFKTDHQCLITLACTSPSNTVVYWLE</sequence>
<name>A0A1V0QGT4_CNPV</name>
<reference evidence="1" key="1">
    <citation type="journal article" date="2017" name="BMC Genomics">
        <title>Genomic characterization of two novel pathogenic avipoxviruses isolated from pacific shearwaters (Ardenna spp.).</title>
        <authorList>
            <person name="Sarker S."/>
            <person name="Das S."/>
            <person name="Lavers J.L."/>
            <person name="Hutton I."/>
            <person name="Helbig K."/>
            <person name="Imbery J."/>
            <person name="Upton C."/>
            <person name="Raidal S.R."/>
        </authorList>
    </citation>
    <scope>NUCLEOTIDE SEQUENCE [LARGE SCALE GENOMIC DNA]</scope>
    <source>
        <strain evidence="1">SWPV-2</strain>
    </source>
</reference>